<feature type="region of interest" description="Disordered" evidence="5">
    <location>
        <begin position="263"/>
        <end position="308"/>
    </location>
</feature>
<feature type="compositionally biased region" description="Low complexity" evidence="5">
    <location>
        <begin position="476"/>
        <end position="492"/>
    </location>
</feature>
<keyword evidence="1" id="KW-0479">Metal-binding</keyword>
<keyword evidence="8" id="KW-1185">Reference proteome</keyword>
<sequence>MYAFSNSSSSVNMMRAGPAALAHTGNSNTSFDESSYIRSFNCCGTSFDFHELVSHNQQHHPELLSNGSPSEVVLDQDTFDQLRLGMGGDGESMEMAAMKGDIDLYVADGAHDGAVDASDGAVEQLPRNPPLPVARKSSTQPSYTISPSALSSTDPLEDVFVSATQFPASLPHQPVSFQFAGMPATHPGGQPVGPDGTPLGFLPQYTSMPYVQQTAAYAVLDTTTGQITSIIPAHQGGAPALGFHQGPHGQVWQLPFGASVTMSEILPTPPRSPKPLPGGGSVQGAESPSGQVSSPTQSAKEGDGSPTVSQQILQVMQANAATSPPAAFPHISQELLSGTSSNPSYQSSPRNSPPRALARVASSSRPGTPSHLKRTLSPVVEQTKGQSTEEESKLGLQTMSAPPSSAPNERSGGEESKFSSVGEEAGLDEPPAKRSRSRAVSEEEEEEKDEEFDGGDGDSEEQESDEDDDYVGSGASSVRSRTRGPPSTSTRRPVVKVEEESPESVYMPDTNTSISAQYRLTKTGKVKSEKKKYICAVEGCGKVYRNLGGLKYHKVGHIARLRKVFCPKAS</sequence>
<keyword evidence="2" id="KW-0677">Repeat</keyword>
<feature type="region of interest" description="Disordered" evidence="5">
    <location>
        <begin position="120"/>
        <end position="150"/>
    </location>
</feature>
<evidence type="ECO:0000313" key="8">
    <source>
        <dbReference type="Proteomes" id="UP000070544"/>
    </source>
</evidence>
<dbReference type="EMBL" id="KQ965765">
    <property type="protein sequence ID" value="KXS14955.1"/>
    <property type="molecule type" value="Genomic_DNA"/>
</dbReference>
<evidence type="ECO:0000313" key="7">
    <source>
        <dbReference type="EMBL" id="KXS14955.1"/>
    </source>
</evidence>
<accession>A0A139AEU8</accession>
<dbReference type="AlphaFoldDB" id="A0A139AEU8"/>
<dbReference type="InterPro" id="IPR013087">
    <property type="entry name" value="Znf_C2H2_type"/>
</dbReference>
<evidence type="ECO:0000256" key="2">
    <source>
        <dbReference type="ARBA" id="ARBA00022737"/>
    </source>
</evidence>
<evidence type="ECO:0000256" key="1">
    <source>
        <dbReference type="ARBA" id="ARBA00022723"/>
    </source>
</evidence>
<feature type="compositionally biased region" description="Polar residues" evidence="5">
    <location>
        <begin position="284"/>
        <end position="299"/>
    </location>
</feature>
<keyword evidence="4" id="KW-0862">Zinc</keyword>
<gene>
    <name evidence="7" type="ORF">M427DRAFT_32681</name>
</gene>
<evidence type="ECO:0000259" key="6">
    <source>
        <dbReference type="PROSITE" id="PS00028"/>
    </source>
</evidence>
<dbReference type="GO" id="GO:0005634">
    <property type="term" value="C:nucleus"/>
    <property type="evidence" value="ECO:0007669"/>
    <property type="project" value="TreeGrafter"/>
</dbReference>
<feature type="domain" description="C2H2-type" evidence="6">
    <location>
        <begin position="535"/>
        <end position="557"/>
    </location>
</feature>
<dbReference type="PANTHER" id="PTHR23057:SF0">
    <property type="entry name" value="JUXTAPOSED WITH ANOTHER ZINC FINGER PROTEIN 1"/>
    <property type="match status" value="1"/>
</dbReference>
<name>A0A139AEU8_GONPJ</name>
<dbReference type="PANTHER" id="PTHR23057">
    <property type="entry name" value="JUXTAPOSED WITH ANOTHER ZINC FINGER PROTEIN 1"/>
    <property type="match status" value="1"/>
</dbReference>
<feature type="compositionally biased region" description="Polar residues" evidence="5">
    <location>
        <begin position="335"/>
        <end position="350"/>
    </location>
</feature>
<keyword evidence="3" id="KW-0863">Zinc-finger</keyword>
<evidence type="ECO:0000256" key="5">
    <source>
        <dbReference type="SAM" id="MobiDB-lite"/>
    </source>
</evidence>
<feature type="compositionally biased region" description="Polar residues" evidence="5">
    <location>
        <begin position="395"/>
        <end position="408"/>
    </location>
</feature>
<proteinExistence type="predicted"/>
<dbReference type="InterPro" id="IPR051580">
    <property type="entry name" value="ZnF-Chromatin_assoc"/>
</dbReference>
<protein>
    <recommendedName>
        <fullName evidence="6">C2H2-type domain-containing protein</fullName>
    </recommendedName>
</protein>
<dbReference type="Proteomes" id="UP000070544">
    <property type="component" value="Unassembled WGS sequence"/>
</dbReference>
<dbReference type="PROSITE" id="PS00028">
    <property type="entry name" value="ZINC_FINGER_C2H2_1"/>
    <property type="match status" value="1"/>
</dbReference>
<organism evidence="7 8">
    <name type="scientific">Gonapodya prolifera (strain JEL478)</name>
    <name type="common">Monoblepharis prolifera</name>
    <dbReference type="NCBI Taxonomy" id="1344416"/>
    <lineage>
        <taxon>Eukaryota</taxon>
        <taxon>Fungi</taxon>
        <taxon>Fungi incertae sedis</taxon>
        <taxon>Chytridiomycota</taxon>
        <taxon>Chytridiomycota incertae sedis</taxon>
        <taxon>Monoblepharidomycetes</taxon>
        <taxon>Monoblepharidales</taxon>
        <taxon>Gonapodyaceae</taxon>
        <taxon>Gonapodya</taxon>
    </lineage>
</organism>
<feature type="region of interest" description="Disordered" evidence="5">
    <location>
        <begin position="335"/>
        <end position="510"/>
    </location>
</feature>
<reference evidence="7 8" key="1">
    <citation type="journal article" date="2015" name="Genome Biol. Evol.">
        <title>Phylogenomic analyses indicate that early fungi evolved digesting cell walls of algal ancestors of land plants.</title>
        <authorList>
            <person name="Chang Y."/>
            <person name="Wang S."/>
            <person name="Sekimoto S."/>
            <person name="Aerts A.L."/>
            <person name="Choi C."/>
            <person name="Clum A."/>
            <person name="LaButti K.M."/>
            <person name="Lindquist E.A."/>
            <person name="Yee Ngan C."/>
            <person name="Ohm R.A."/>
            <person name="Salamov A.A."/>
            <person name="Grigoriev I.V."/>
            <person name="Spatafora J.W."/>
            <person name="Berbee M.L."/>
        </authorList>
    </citation>
    <scope>NUCLEOTIDE SEQUENCE [LARGE SCALE GENOMIC DNA]</scope>
    <source>
        <strain evidence="7 8">JEL478</strain>
    </source>
</reference>
<evidence type="ECO:0000256" key="3">
    <source>
        <dbReference type="ARBA" id="ARBA00022771"/>
    </source>
</evidence>
<feature type="compositionally biased region" description="Acidic residues" evidence="5">
    <location>
        <begin position="442"/>
        <end position="470"/>
    </location>
</feature>
<dbReference type="OrthoDB" id="10666499at2759"/>
<feature type="compositionally biased region" description="Pro residues" evidence="5">
    <location>
        <begin position="267"/>
        <end position="276"/>
    </location>
</feature>
<evidence type="ECO:0000256" key="4">
    <source>
        <dbReference type="ARBA" id="ARBA00022833"/>
    </source>
</evidence>
<feature type="compositionally biased region" description="Polar residues" evidence="5">
    <location>
        <begin position="136"/>
        <end position="150"/>
    </location>
</feature>
<dbReference type="GO" id="GO:0008270">
    <property type="term" value="F:zinc ion binding"/>
    <property type="evidence" value="ECO:0007669"/>
    <property type="project" value="UniProtKB-KW"/>
</dbReference>
<dbReference type="Gene3D" id="3.30.160.60">
    <property type="entry name" value="Classic Zinc Finger"/>
    <property type="match status" value="1"/>
</dbReference>